<comment type="function">
    <text evidence="8">Catalyzes the ATP-dependent amidation of the two carboxylate groups at positions a and c of cobyrinate, using either L-glutamine or ammonia as the nitrogen source.</text>
</comment>
<keyword evidence="2 8" id="KW-0169">Cobalamin biosynthesis</keyword>
<dbReference type="InterPro" id="IPR011698">
    <property type="entry name" value="GATase_3"/>
</dbReference>
<evidence type="ECO:0000259" key="9">
    <source>
        <dbReference type="Pfam" id="PF01656"/>
    </source>
</evidence>
<dbReference type="HAMAP" id="MF_00027">
    <property type="entry name" value="CobB_CbiA"/>
    <property type="match status" value="1"/>
</dbReference>
<accession>A0A134B699</accession>
<dbReference type="PANTHER" id="PTHR43873">
    <property type="entry name" value="COBYRINATE A,C-DIAMIDE SYNTHASE"/>
    <property type="match status" value="1"/>
</dbReference>
<evidence type="ECO:0000256" key="6">
    <source>
        <dbReference type="ARBA" id="ARBA00022842"/>
    </source>
</evidence>
<comment type="domain">
    <text evidence="8">Comprises of two domains. The C-terminal domain contains the binding site for glutamine and catalyzes the hydrolysis of this substrate to glutamate and ammonia. The N-terminal domain is anticipated to bind ATP and cobyrinate and catalyzes the ultimate synthesis of the diamide product. The ammonia produced via the glutaminase domain is probably translocated to the adjacent domain via a molecular tunnel, where it reacts with an activated intermediate.</text>
</comment>
<dbReference type="InterPro" id="IPR027417">
    <property type="entry name" value="P-loop_NTPase"/>
</dbReference>
<evidence type="ECO:0000256" key="5">
    <source>
        <dbReference type="ARBA" id="ARBA00022840"/>
    </source>
</evidence>
<feature type="domain" description="CobB/CobQ-like glutamine amidotransferase" evidence="10">
    <location>
        <begin position="247"/>
        <end position="430"/>
    </location>
</feature>
<proteinExistence type="inferred from homology"/>
<dbReference type="Gene3D" id="3.40.50.880">
    <property type="match status" value="1"/>
</dbReference>
<evidence type="ECO:0000256" key="7">
    <source>
        <dbReference type="ARBA" id="ARBA00022962"/>
    </source>
</evidence>
<dbReference type="Pfam" id="PF01656">
    <property type="entry name" value="CbiA"/>
    <property type="match status" value="1"/>
</dbReference>
<evidence type="ECO:0000256" key="8">
    <source>
        <dbReference type="HAMAP-Rule" id="MF_00027"/>
    </source>
</evidence>
<reference evidence="12" key="1">
    <citation type="submission" date="2016-01" db="EMBL/GenBank/DDBJ databases">
        <authorList>
            <person name="Mitreva M."/>
            <person name="Pepin K.H."/>
            <person name="Mihindukulasuriya K.A."/>
            <person name="Fulton R."/>
            <person name="Fronick C."/>
            <person name="O'Laughlin M."/>
            <person name="Miner T."/>
            <person name="Herter B."/>
            <person name="Rosa B.A."/>
            <person name="Cordes M."/>
            <person name="Tomlinson C."/>
            <person name="Wollam A."/>
            <person name="Palsikar V.B."/>
            <person name="Mardis E.R."/>
            <person name="Wilson R.K."/>
        </authorList>
    </citation>
    <scope>NUCLEOTIDE SEQUENCE [LARGE SCALE GENOMIC DNA]</scope>
    <source>
        <strain evidence="12">KA00683</strain>
    </source>
</reference>
<evidence type="ECO:0000256" key="3">
    <source>
        <dbReference type="ARBA" id="ARBA00022598"/>
    </source>
</evidence>
<comment type="catalytic activity">
    <reaction evidence="8">
        <text>cob(II)yrinate + 2 L-glutamine + 2 ATP + 2 H2O = cob(II)yrinate a,c diamide + 2 L-glutamate + 2 ADP + 2 phosphate + 2 H(+)</text>
        <dbReference type="Rhea" id="RHEA:26289"/>
        <dbReference type="ChEBI" id="CHEBI:15377"/>
        <dbReference type="ChEBI" id="CHEBI:15378"/>
        <dbReference type="ChEBI" id="CHEBI:29985"/>
        <dbReference type="ChEBI" id="CHEBI:30616"/>
        <dbReference type="ChEBI" id="CHEBI:43474"/>
        <dbReference type="ChEBI" id="CHEBI:58359"/>
        <dbReference type="ChEBI" id="CHEBI:58537"/>
        <dbReference type="ChEBI" id="CHEBI:58894"/>
        <dbReference type="ChEBI" id="CHEBI:456216"/>
        <dbReference type="EC" id="6.3.5.11"/>
    </reaction>
</comment>
<organism evidence="11 12">
    <name type="scientific">Porphyromonas somerae</name>
    <dbReference type="NCBI Taxonomy" id="322095"/>
    <lineage>
        <taxon>Bacteria</taxon>
        <taxon>Pseudomonadati</taxon>
        <taxon>Bacteroidota</taxon>
        <taxon>Bacteroidia</taxon>
        <taxon>Bacteroidales</taxon>
        <taxon>Porphyromonadaceae</taxon>
        <taxon>Porphyromonas</taxon>
    </lineage>
</organism>
<dbReference type="UniPathway" id="UPA00148">
    <property type="reaction ID" value="UER00231"/>
</dbReference>
<dbReference type="SUPFAM" id="SSF52317">
    <property type="entry name" value="Class I glutamine amidotransferase-like"/>
    <property type="match status" value="1"/>
</dbReference>
<keyword evidence="7 8" id="KW-0315">Glutamine amidotransferase</keyword>
<dbReference type="CDD" id="cd05388">
    <property type="entry name" value="CobB_N"/>
    <property type="match status" value="1"/>
</dbReference>
<dbReference type="InterPro" id="IPR029062">
    <property type="entry name" value="Class_I_gatase-like"/>
</dbReference>
<dbReference type="NCBIfam" id="NF002204">
    <property type="entry name" value="PRK01077.1"/>
    <property type="match status" value="1"/>
</dbReference>
<keyword evidence="3 8" id="KW-0436">Ligase</keyword>
<name>A0A134B699_9PORP</name>
<dbReference type="NCBIfam" id="TIGR00379">
    <property type="entry name" value="cobB"/>
    <property type="match status" value="1"/>
</dbReference>
<dbReference type="GO" id="GO:0042242">
    <property type="term" value="F:cobyrinic acid a,c-diamide synthase activity"/>
    <property type="evidence" value="ECO:0007669"/>
    <property type="project" value="UniProtKB-UniRule"/>
</dbReference>
<dbReference type="CDD" id="cd03130">
    <property type="entry name" value="GATase1_CobB"/>
    <property type="match status" value="1"/>
</dbReference>
<dbReference type="OrthoDB" id="9764035at2"/>
<dbReference type="AlphaFoldDB" id="A0A134B699"/>
<dbReference type="EMBL" id="LSDK01000092">
    <property type="protein sequence ID" value="KXB75467.1"/>
    <property type="molecule type" value="Genomic_DNA"/>
</dbReference>
<dbReference type="RefSeq" id="WP_044114851.1">
    <property type="nucleotide sequence ID" value="NZ_KQ960453.1"/>
</dbReference>
<evidence type="ECO:0000259" key="10">
    <source>
        <dbReference type="Pfam" id="PF07685"/>
    </source>
</evidence>
<dbReference type="Gene3D" id="3.40.50.300">
    <property type="entry name" value="P-loop containing nucleotide triphosphate hydrolases"/>
    <property type="match status" value="1"/>
</dbReference>
<dbReference type="Pfam" id="PF07685">
    <property type="entry name" value="GATase_3"/>
    <property type="match status" value="1"/>
</dbReference>
<evidence type="ECO:0000313" key="11">
    <source>
        <dbReference type="EMBL" id="KXB75467.1"/>
    </source>
</evidence>
<feature type="site" description="Increases nucleophilicity of active site Cys" evidence="8">
    <location>
        <position position="424"/>
    </location>
</feature>
<dbReference type="PROSITE" id="PS51274">
    <property type="entry name" value="GATASE_COBBQ"/>
    <property type="match status" value="1"/>
</dbReference>
<dbReference type="InterPro" id="IPR002586">
    <property type="entry name" value="CobQ/CobB/MinD/ParA_Nub-bd_dom"/>
</dbReference>
<dbReference type="InterPro" id="IPR004484">
    <property type="entry name" value="CbiA/CobB_synth"/>
</dbReference>
<dbReference type="GO" id="GO:0005524">
    <property type="term" value="F:ATP binding"/>
    <property type="evidence" value="ECO:0007669"/>
    <property type="project" value="UniProtKB-UniRule"/>
</dbReference>
<keyword evidence="12" id="KW-1185">Reference proteome</keyword>
<dbReference type="EC" id="6.3.5.11" evidence="8"/>
<evidence type="ECO:0000256" key="2">
    <source>
        <dbReference type="ARBA" id="ARBA00022573"/>
    </source>
</evidence>
<dbReference type="PATRIC" id="fig|322095.3.peg.1375"/>
<dbReference type="SUPFAM" id="SSF52540">
    <property type="entry name" value="P-loop containing nucleoside triphosphate hydrolases"/>
    <property type="match status" value="1"/>
</dbReference>
<evidence type="ECO:0000256" key="1">
    <source>
        <dbReference type="ARBA" id="ARBA00001946"/>
    </source>
</evidence>
<feature type="domain" description="CobQ/CobB/MinD/ParA nucleotide binding" evidence="9">
    <location>
        <begin position="10"/>
        <end position="192"/>
    </location>
</feature>
<comment type="caution">
    <text evidence="11">The sequence shown here is derived from an EMBL/GenBank/DDBJ whole genome shotgun (WGS) entry which is preliminary data.</text>
</comment>
<sequence length="437" mass="48095">MTSTSIPQLLVAAGSSGSGKTTFTLGLLRALKRRGLAVQSFKCGPDYIDPKFHQLSSGRPSINLDLFMMSPEHVRAVYARHTQEADAVVLEGVMGLYDGYVRMHGSSAEVAKTVGIPTVLLVDARSSAYSVGALLYGFKHFRQDTEVVGVVFNRVASENHYRFLREAAEDAGIIPLGYIPKTKLLEVPSRHLGLSLRELQELDALPEDVAALIEKHVDVDRLLEACMRPRPALPAEEAVPTSAPGRKIAVACDEAFNFIYEENIRALAAQGEVSFFSPLKDEPLPECDLLYLPGGYPEFYLSELAAAERSRSSIAAYAAAGGRVLAECGGMMYLCRTIRDEEGKAYPMCGVLDQEATMEGMRLRLGYRKLRLGGREYRGHEFHYSSIVPQEVGEETVGEQLTARDEVAPTLLYRRGNVLAGYTHLYFAEQDPFALFS</sequence>
<dbReference type="PANTHER" id="PTHR43873:SF1">
    <property type="entry name" value="COBYRINATE A,C-DIAMIDE SYNTHASE"/>
    <property type="match status" value="1"/>
</dbReference>
<comment type="pathway">
    <text evidence="8">Cofactor biosynthesis; adenosylcobalamin biosynthesis; cob(II)yrinate a,c-diamide from sirohydrochlorin (anaerobic route): step 10/10.</text>
</comment>
<evidence type="ECO:0000313" key="12">
    <source>
        <dbReference type="Proteomes" id="UP000070224"/>
    </source>
</evidence>
<keyword evidence="4 8" id="KW-0547">Nucleotide-binding</keyword>
<comment type="similarity">
    <text evidence="8">Belongs to the CobB/CbiA family.</text>
</comment>
<gene>
    <name evidence="8" type="primary">cbiA</name>
    <name evidence="11" type="ORF">HMPREF3185_01391</name>
</gene>
<dbReference type="GO" id="GO:0009236">
    <property type="term" value="P:cobalamin biosynthetic process"/>
    <property type="evidence" value="ECO:0007669"/>
    <property type="project" value="UniProtKB-UniRule"/>
</dbReference>
<dbReference type="Proteomes" id="UP000070224">
    <property type="component" value="Unassembled WGS sequence"/>
</dbReference>
<comment type="cofactor">
    <cofactor evidence="1 8">
        <name>Mg(2+)</name>
        <dbReference type="ChEBI" id="CHEBI:18420"/>
    </cofactor>
</comment>
<comment type="miscellaneous">
    <text evidence="8">The a and c carboxylates of cobyrinate are activated for nucleophilic attack via formation of a phosphorylated intermediate by ATP. CbiA catalyzes first the amidation of the c-carboxylate, and then that of the a-carboxylate.</text>
</comment>
<evidence type="ECO:0000256" key="4">
    <source>
        <dbReference type="ARBA" id="ARBA00022741"/>
    </source>
</evidence>
<dbReference type="STRING" id="322095.HMPREF3185_01391"/>
<feature type="active site" description="Nucleophile" evidence="8">
    <location>
        <position position="328"/>
    </location>
</feature>
<keyword evidence="5 8" id="KW-0067">ATP-binding</keyword>
<keyword evidence="6 8" id="KW-0460">Magnesium</keyword>
<protein>
    <recommendedName>
        <fullName evidence="8">Cobyrinate a,c-diamide synthase</fullName>
        <ecNumber evidence="8">6.3.5.11</ecNumber>
    </recommendedName>
    <alternativeName>
        <fullName evidence="8">Cobyrinic acid a,c-diamide synthetase</fullName>
    </alternativeName>
</protein>